<dbReference type="SUPFAM" id="SSF51445">
    <property type="entry name" value="(Trans)glycosidases"/>
    <property type="match status" value="1"/>
</dbReference>
<dbReference type="SMART" id="SM00812">
    <property type="entry name" value="Alpha_L_fucos"/>
    <property type="match status" value="1"/>
</dbReference>
<evidence type="ECO:0000256" key="3">
    <source>
        <dbReference type="ARBA" id="ARBA00012662"/>
    </source>
</evidence>
<evidence type="ECO:0000256" key="1">
    <source>
        <dbReference type="ARBA" id="ARBA00004071"/>
    </source>
</evidence>
<feature type="domain" description="Glycoside hydrolase family 29 N-terminal" evidence="8">
    <location>
        <begin position="63"/>
        <end position="318"/>
    </location>
</feature>
<dbReference type="InterPro" id="IPR017853">
    <property type="entry name" value="GH"/>
</dbReference>
<dbReference type="InterPro" id="IPR057739">
    <property type="entry name" value="Glyco_hydro_29_N"/>
</dbReference>
<dbReference type="PANTHER" id="PTHR10030:SF37">
    <property type="entry name" value="ALPHA-L-FUCOSIDASE-RELATED"/>
    <property type="match status" value="1"/>
</dbReference>
<reference evidence="9" key="1">
    <citation type="submission" date="2022-05" db="EMBL/GenBank/DDBJ databases">
        <title>Genomic analysis of Brachybacterium sp. CBA3104.</title>
        <authorList>
            <person name="Roh S.W."/>
            <person name="Kim Y.B."/>
            <person name="Kim Y."/>
        </authorList>
    </citation>
    <scope>NUCLEOTIDE SEQUENCE</scope>
    <source>
        <strain evidence="9">CBA3104</strain>
    </source>
</reference>
<dbReference type="InterPro" id="IPR016286">
    <property type="entry name" value="FUC_metazoa-typ"/>
</dbReference>
<accession>A0ABY4N943</accession>
<evidence type="ECO:0000313" key="9">
    <source>
        <dbReference type="EMBL" id="UQN31062.1"/>
    </source>
</evidence>
<dbReference type="Gene3D" id="3.20.20.80">
    <property type="entry name" value="Glycosidases"/>
    <property type="match status" value="1"/>
</dbReference>
<evidence type="ECO:0000313" key="10">
    <source>
        <dbReference type="Proteomes" id="UP001055868"/>
    </source>
</evidence>
<comment type="similarity">
    <text evidence="2">Belongs to the glycosyl hydrolase 29 family.</text>
</comment>
<keyword evidence="6" id="KW-0326">Glycosidase</keyword>
<evidence type="ECO:0000256" key="4">
    <source>
        <dbReference type="ARBA" id="ARBA00022729"/>
    </source>
</evidence>
<dbReference type="EC" id="3.2.1.51" evidence="3"/>
<dbReference type="Pfam" id="PF01120">
    <property type="entry name" value="Alpha_L_fucos"/>
    <property type="match status" value="1"/>
</dbReference>
<proteinExistence type="inferred from homology"/>
<evidence type="ECO:0000259" key="8">
    <source>
        <dbReference type="Pfam" id="PF01120"/>
    </source>
</evidence>
<dbReference type="Gene3D" id="2.60.120.260">
    <property type="entry name" value="Galactose-binding domain-like"/>
    <property type="match status" value="1"/>
</dbReference>
<dbReference type="RefSeq" id="WP_249480468.1">
    <property type="nucleotide sequence ID" value="NZ_CP097218.1"/>
</dbReference>
<keyword evidence="5" id="KW-0378">Hydrolase</keyword>
<comment type="function">
    <text evidence="1">Alpha-L-fucosidase is responsible for hydrolyzing the alpha-1,6-linked fucose joined to the reducing-end N-acetylglucosamine of the carbohydrate moieties of glycoproteins.</text>
</comment>
<keyword evidence="10" id="KW-1185">Reference proteome</keyword>
<organism evidence="9 10">
    <name type="scientific">Brachybacterium kimchii</name>
    <dbReference type="NCBI Taxonomy" id="2942909"/>
    <lineage>
        <taxon>Bacteria</taxon>
        <taxon>Bacillati</taxon>
        <taxon>Actinomycetota</taxon>
        <taxon>Actinomycetes</taxon>
        <taxon>Micrococcales</taxon>
        <taxon>Dermabacteraceae</taxon>
        <taxon>Brachybacterium</taxon>
    </lineage>
</organism>
<name>A0ABY4N943_9MICO</name>
<evidence type="ECO:0000256" key="2">
    <source>
        <dbReference type="ARBA" id="ARBA00007951"/>
    </source>
</evidence>
<dbReference type="EMBL" id="CP097218">
    <property type="protein sequence ID" value="UQN31062.1"/>
    <property type="molecule type" value="Genomic_DNA"/>
</dbReference>
<feature type="region of interest" description="Disordered" evidence="7">
    <location>
        <begin position="1"/>
        <end position="25"/>
    </location>
</feature>
<gene>
    <name evidence="9" type="ORF">M4486_07210</name>
</gene>
<protein>
    <recommendedName>
        <fullName evidence="3">alpha-L-fucosidase</fullName>
        <ecNumber evidence="3">3.2.1.51</ecNumber>
    </recommendedName>
</protein>
<feature type="region of interest" description="Disordered" evidence="7">
    <location>
        <begin position="328"/>
        <end position="353"/>
    </location>
</feature>
<dbReference type="Proteomes" id="UP001055868">
    <property type="component" value="Chromosome"/>
</dbReference>
<feature type="compositionally biased region" description="Pro residues" evidence="7">
    <location>
        <begin position="8"/>
        <end position="25"/>
    </location>
</feature>
<keyword evidence="4" id="KW-0732">Signal</keyword>
<dbReference type="PANTHER" id="PTHR10030">
    <property type="entry name" value="ALPHA-L-FUCOSIDASE"/>
    <property type="match status" value="1"/>
</dbReference>
<evidence type="ECO:0000256" key="6">
    <source>
        <dbReference type="ARBA" id="ARBA00023295"/>
    </source>
</evidence>
<evidence type="ECO:0000256" key="5">
    <source>
        <dbReference type="ARBA" id="ARBA00022801"/>
    </source>
</evidence>
<sequence length="461" mass="50238">MSDDVHPESPPCPVPPSRPMEPLRPTPEQLAWQREGLGVFFHVGVNTFAGLEWSDGTLSPGIFDPSDLDADEWVRTAHDLGAAYVVLTAKHHDGFCLWPTATTDYSVRSSPWRQGRGDLVAEVAAACERWGLGLGLYLSPWDRHAPEYADPARYDAFYLEQLRELCTGYGPLHELWFDGAGSAGREYDWDAIGDLVDELQPGAMVFNMGRATIRWVGNEDGLASDPVEYVTSSADLNNYDDDMIETAAPRYLPPECDVSLRDGWFWQEHEQPKSLPHLLAIHDRSIGLGANLLLNIPPDRRGRIDPADASRVAELAAALRARFGSPIPARRESVGTGAAPSDDAPELHDSSSSVSAVLRLPGPTTFDHVELREHLEDGQRIRRHRLLDSRGRELAAGGTVGVRRIHRLPASVTADEIVLEIEGEGGSIDAACVHDARGTVVPDLTGAGSAPTTAPDRPLPS</sequence>
<dbReference type="InterPro" id="IPR000933">
    <property type="entry name" value="Glyco_hydro_29"/>
</dbReference>
<dbReference type="PRINTS" id="PR00741">
    <property type="entry name" value="GLHYDRLASE29"/>
</dbReference>
<evidence type="ECO:0000256" key="7">
    <source>
        <dbReference type="SAM" id="MobiDB-lite"/>
    </source>
</evidence>